<organism evidence="2 3">
    <name type="scientific">Cupriavidus taiwanensis</name>
    <dbReference type="NCBI Taxonomy" id="164546"/>
    <lineage>
        <taxon>Bacteria</taxon>
        <taxon>Pseudomonadati</taxon>
        <taxon>Pseudomonadota</taxon>
        <taxon>Betaproteobacteria</taxon>
        <taxon>Burkholderiales</taxon>
        <taxon>Burkholderiaceae</taxon>
        <taxon>Cupriavidus</taxon>
    </lineage>
</organism>
<accession>A0A7Z7NQA1</accession>
<evidence type="ECO:0000313" key="3">
    <source>
        <dbReference type="Proteomes" id="UP000257139"/>
    </source>
</evidence>
<comment type="caution">
    <text evidence="2">The sequence shown here is derived from an EMBL/GenBank/DDBJ whole genome shotgun (WGS) entry which is preliminary data.</text>
</comment>
<keyword evidence="1" id="KW-0472">Membrane</keyword>
<keyword evidence="1" id="KW-0812">Transmembrane</keyword>
<sequence>METAIEIGIAILVGVGFAAFLVASFRGVLGADDMEAMKHADFAIQDAARRQGGQRRDNLGKP</sequence>
<dbReference type="Proteomes" id="UP000257139">
    <property type="component" value="Unassembled WGS sequence"/>
</dbReference>
<dbReference type="AlphaFoldDB" id="A0A7Z7NQA1"/>
<gene>
    <name evidence="2" type="ORF">CBM2594_U30095</name>
</gene>
<feature type="transmembrane region" description="Helical" evidence="1">
    <location>
        <begin position="6"/>
        <end position="29"/>
    </location>
</feature>
<keyword evidence="1" id="KW-1133">Transmembrane helix</keyword>
<proteinExistence type="predicted"/>
<dbReference type="RefSeq" id="WP_061959892.1">
    <property type="nucleotide sequence ID" value="NZ_JABTYD010000013.1"/>
</dbReference>
<reference evidence="2 3" key="1">
    <citation type="submission" date="2018-01" db="EMBL/GenBank/DDBJ databases">
        <authorList>
            <person name="Clerissi C."/>
        </authorList>
    </citation>
    <scope>NUCLEOTIDE SEQUENCE [LARGE SCALE GENOMIC DNA]</scope>
    <source>
        <strain evidence="2">Cupriavidus taiwanensis STM 6021</strain>
    </source>
</reference>
<protein>
    <submittedName>
        <fullName evidence="2">Uncharacterized protein</fullName>
    </submittedName>
</protein>
<dbReference type="EMBL" id="OGUU01000050">
    <property type="protein sequence ID" value="SPC26073.1"/>
    <property type="molecule type" value="Genomic_DNA"/>
</dbReference>
<evidence type="ECO:0000256" key="1">
    <source>
        <dbReference type="SAM" id="Phobius"/>
    </source>
</evidence>
<evidence type="ECO:0000313" key="2">
    <source>
        <dbReference type="EMBL" id="SPC26073.1"/>
    </source>
</evidence>
<name>A0A7Z7NQA1_9BURK</name>